<reference evidence="7 8" key="1">
    <citation type="submission" date="2023-01" db="EMBL/GenBank/DDBJ databases">
        <title>Novel diversity within Roseofilum (Cyanobacteria; Desertifilaceae) from marine benthic mats with descriptions of four novel species.</title>
        <authorList>
            <person name="Wang Y."/>
            <person name="Berthold D.E."/>
            <person name="Hu J."/>
            <person name="Lefler F.W."/>
            <person name="Laughinghouse H.D. IV."/>
        </authorList>
    </citation>
    <scope>NUCLEOTIDE SEQUENCE [LARGE SCALE GENOMIC DNA]</scope>
    <source>
        <strain evidence="7 8">BLCC-M154</strain>
    </source>
</reference>
<keyword evidence="5" id="KW-0378">Hydrolase</keyword>
<evidence type="ECO:0000313" key="8">
    <source>
        <dbReference type="Proteomes" id="UP001235303"/>
    </source>
</evidence>
<organism evidence="7 8">
    <name type="scientific">Roseofilum acuticapitatum BLCC-M154</name>
    <dbReference type="NCBI Taxonomy" id="3022444"/>
    <lineage>
        <taxon>Bacteria</taxon>
        <taxon>Bacillati</taxon>
        <taxon>Cyanobacteriota</taxon>
        <taxon>Cyanophyceae</taxon>
        <taxon>Desertifilales</taxon>
        <taxon>Desertifilaceae</taxon>
        <taxon>Roseofilum</taxon>
        <taxon>Roseofilum acuticapitatum</taxon>
    </lineage>
</organism>
<keyword evidence="3" id="KW-0540">Nuclease</keyword>
<comment type="caution">
    <text evidence="7">The sequence shown here is derived from an EMBL/GenBank/DDBJ whole genome shotgun (WGS) entry which is preliminary data.</text>
</comment>
<sequence>MSRSLRLYLDDILKSLTKIQSYTTQMSQEQLVADERTFDAVIHNLQIIGEASKNIPDDLRNRYNSIDWKKIIGLRNIIVHTYFSVDDEIVWDIIQTKLAPLKSSIETILEQESLDIE</sequence>
<proteinExistence type="inferred from homology"/>
<evidence type="ECO:0000313" key="7">
    <source>
        <dbReference type="EMBL" id="MDJ1168294.1"/>
    </source>
</evidence>
<dbReference type="PANTHER" id="PTHR34139:SF1">
    <property type="entry name" value="RNASE MJ1380-RELATED"/>
    <property type="match status" value="1"/>
</dbReference>
<dbReference type="Gene3D" id="1.20.120.580">
    <property type="entry name" value="bsu32300-like"/>
    <property type="match status" value="1"/>
</dbReference>
<dbReference type="InterPro" id="IPR008201">
    <property type="entry name" value="HepT-like"/>
</dbReference>
<dbReference type="InterPro" id="IPR037038">
    <property type="entry name" value="HepT-like_sf"/>
</dbReference>
<dbReference type="RefSeq" id="WP_283752057.1">
    <property type="nucleotide sequence ID" value="NZ_JAQOSP010000012.1"/>
</dbReference>
<evidence type="ECO:0000256" key="3">
    <source>
        <dbReference type="ARBA" id="ARBA00022722"/>
    </source>
</evidence>
<protein>
    <submittedName>
        <fullName evidence="7">DUF86 domain-containing protein</fullName>
    </submittedName>
</protein>
<keyword evidence="8" id="KW-1185">Reference proteome</keyword>
<evidence type="ECO:0000256" key="4">
    <source>
        <dbReference type="ARBA" id="ARBA00022741"/>
    </source>
</evidence>
<gene>
    <name evidence="7" type="ORF">PMG71_02515</name>
</gene>
<dbReference type="EMBL" id="JAQOSP010000012">
    <property type="protein sequence ID" value="MDJ1168294.1"/>
    <property type="molecule type" value="Genomic_DNA"/>
</dbReference>
<comment type="similarity">
    <text evidence="6">Belongs to the HepT RNase toxin family.</text>
</comment>
<evidence type="ECO:0000256" key="6">
    <source>
        <dbReference type="ARBA" id="ARBA00024207"/>
    </source>
</evidence>
<keyword evidence="4" id="KW-0547">Nucleotide-binding</keyword>
<evidence type="ECO:0000256" key="2">
    <source>
        <dbReference type="ARBA" id="ARBA00022649"/>
    </source>
</evidence>
<dbReference type="PANTHER" id="PTHR34139">
    <property type="entry name" value="UPF0331 PROTEIN MJ0127"/>
    <property type="match status" value="1"/>
</dbReference>
<evidence type="ECO:0000256" key="1">
    <source>
        <dbReference type="ARBA" id="ARBA00022553"/>
    </source>
</evidence>
<keyword evidence="2" id="KW-1277">Toxin-antitoxin system</keyword>
<evidence type="ECO:0000256" key="5">
    <source>
        <dbReference type="ARBA" id="ARBA00022801"/>
    </source>
</evidence>
<name>A0ABT7AN23_9CYAN</name>
<dbReference type="InterPro" id="IPR051813">
    <property type="entry name" value="HepT_RNase_toxin"/>
</dbReference>
<dbReference type="Proteomes" id="UP001235303">
    <property type="component" value="Unassembled WGS sequence"/>
</dbReference>
<dbReference type="Pfam" id="PF01934">
    <property type="entry name" value="HepT-like"/>
    <property type="match status" value="1"/>
</dbReference>
<keyword evidence="1" id="KW-0597">Phosphoprotein</keyword>
<accession>A0ABT7AN23</accession>